<proteinExistence type="predicted"/>
<feature type="transmembrane region" description="Helical" evidence="1">
    <location>
        <begin position="60"/>
        <end position="77"/>
    </location>
</feature>
<sequence length="145" mass="16078">MDDFNPYRTPGSLSTTETLPGSAAQGWVYRLVNLLYALLMVLATLILVTSNRQILTDTRAPLALLMFYAPVLCYLLVGRGTPRLVRFGLSLQALLVLWLIYRCLDHLLIASPQLRIGSFLLAVNLLALLGGLRQAKLKPFAKEHA</sequence>
<feature type="transmembrane region" description="Helical" evidence="1">
    <location>
        <begin position="84"/>
        <end position="101"/>
    </location>
</feature>
<feature type="transmembrane region" description="Helical" evidence="1">
    <location>
        <begin position="27"/>
        <end position="48"/>
    </location>
</feature>
<keyword evidence="1" id="KW-0812">Transmembrane</keyword>
<evidence type="ECO:0008006" key="4">
    <source>
        <dbReference type="Google" id="ProtNLM"/>
    </source>
</evidence>
<dbReference type="RefSeq" id="WP_093984722.1">
    <property type="nucleotide sequence ID" value="NZ_BMDE01000005.1"/>
</dbReference>
<protein>
    <recommendedName>
        <fullName evidence="4">DUF2069 domain-containing protein</fullName>
    </recommendedName>
</protein>
<evidence type="ECO:0000256" key="1">
    <source>
        <dbReference type="SAM" id="Phobius"/>
    </source>
</evidence>
<gene>
    <name evidence="2" type="ORF">GCM10007363_18860</name>
</gene>
<evidence type="ECO:0000313" key="3">
    <source>
        <dbReference type="Proteomes" id="UP000655550"/>
    </source>
</evidence>
<accession>A0ABQ2ALN0</accession>
<keyword evidence="3" id="KW-1185">Reference proteome</keyword>
<feature type="transmembrane region" description="Helical" evidence="1">
    <location>
        <begin position="113"/>
        <end position="132"/>
    </location>
</feature>
<dbReference type="EMBL" id="BMDE01000005">
    <property type="protein sequence ID" value="GGH93681.1"/>
    <property type="molecule type" value="Genomic_DNA"/>
</dbReference>
<comment type="caution">
    <text evidence="2">The sequence shown here is derived from an EMBL/GenBank/DDBJ whole genome shotgun (WGS) entry which is preliminary data.</text>
</comment>
<keyword evidence="1" id="KW-1133">Transmembrane helix</keyword>
<reference evidence="3" key="1">
    <citation type="journal article" date="2019" name="Int. J. Syst. Evol. Microbiol.">
        <title>The Global Catalogue of Microorganisms (GCM) 10K type strain sequencing project: providing services to taxonomists for standard genome sequencing and annotation.</title>
        <authorList>
            <consortium name="The Broad Institute Genomics Platform"/>
            <consortium name="The Broad Institute Genome Sequencing Center for Infectious Disease"/>
            <person name="Wu L."/>
            <person name="Ma J."/>
        </authorList>
    </citation>
    <scope>NUCLEOTIDE SEQUENCE [LARGE SCALE GENOMIC DNA]</scope>
    <source>
        <strain evidence="3">CCM 8778</strain>
    </source>
</reference>
<organism evidence="2 3">
    <name type="scientific">Pseudomonas fluvialis</name>
    <dbReference type="NCBI Taxonomy" id="1793966"/>
    <lineage>
        <taxon>Bacteria</taxon>
        <taxon>Pseudomonadati</taxon>
        <taxon>Pseudomonadota</taxon>
        <taxon>Gammaproteobacteria</taxon>
        <taxon>Pseudomonadales</taxon>
        <taxon>Pseudomonadaceae</taxon>
        <taxon>Pseudomonas</taxon>
    </lineage>
</organism>
<dbReference type="Proteomes" id="UP000655550">
    <property type="component" value="Unassembled WGS sequence"/>
</dbReference>
<evidence type="ECO:0000313" key="2">
    <source>
        <dbReference type="EMBL" id="GGH93681.1"/>
    </source>
</evidence>
<name>A0ABQ2ALN0_9PSED</name>
<keyword evidence="1" id="KW-0472">Membrane</keyword>